<evidence type="ECO:0000313" key="7">
    <source>
        <dbReference type="EMBL" id="KPM63353.1"/>
    </source>
</evidence>
<dbReference type="GO" id="GO:0006542">
    <property type="term" value="P:glutamine biosynthetic process"/>
    <property type="evidence" value="ECO:0007669"/>
    <property type="project" value="TreeGrafter"/>
</dbReference>
<dbReference type="InterPro" id="IPR027303">
    <property type="entry name" value="Gln_synth_gly_rich_site"/>
</dbReference>
<comment type="caution">
    <text evidence="7">The sequence shown here is derived from an EMBL/GenBank/DDBJ whole genome shotgun (WGS) entry which is preliminary data.</text>
</comment>
<dbReference type="RefSeq" id="WP_039613291.1">
    <property type="nucleotide sequence ID" value="NZ_LKKS01000096.1"/>
</dbReference>
<proteinExistence type="inferred from homology"/>
<gene>
    <name evidence="7" type="ORF">HB13667_14905</name>
</gene>
<dbReference type="Gene3D" id="3.30.590.10">
    <property type="entry name" value="Glutamine synthetase/guanido kinase, catalytic domain"/>
    <property type="match status" value="1"/>
</dbReference>
<feature type="domain" description="GS catalytic" evidence="6">
    <location>
        <begin position="122"/>
        <end position="448"/>
    </location>
</feature>
<sequence length="448" mass="50279">MSVVFPDLLTEVRSFRAKHPEIRYVDLIALDIPGHFYGKRYPMDMLEKVAAGAPLKLPQNCVLLGTQGGLYPIGDYCFADGDPDAARRLVPGTLRPVRWEKEPIAQMLITSDGTANPIEFEPREVLARVIQRLARRGIRPVVAFELEFYLFDRKLDNGLPQYPRDKATDDHDDQPNMHIERLSRFAPVLHEMVDGANEQGVPANVITAELGPGQFEINFSHSDDAMSAADWSALFCRSTRGIAMKHGYRASFMSKPYLDAPGSGMHVHVSLYDNAGNNILAGDDQRKLRHAVAGCLELLPHCMPIFAPNHNAYRRYGAMVNAASKASWGFEDRDACIRIPESDPRNLRIEHRLAGADANPYLVLAAILTGMEHGLERGVEPIAPLNDNRQSGIEFPKDAFSALAAMRHHPEVNAGLGSEFVMVYCENKYQEQLDFMRHIDAREYRWFL</sequence>
<organism evidence="7 8">
    <name type="scientific">Pseudomonas putida</name>
    <name type="common">Arthrobacter siderocapsulatus</name>
    <dbReference type="NCBI Taxonomy" id="303"/>
    <lineage>
        <taxon>Bacteria</taxon>
        <taxon>Pseudomonadati</taxon>
        <taxon>Pseudomonadota</taxon>
        <taxon>Gammaproteobacteria</taxon>
        <taxon>Pseudomonadales</taxon>
        <taxon>Pseudomonadaceae</taxon>
        <taxon>Pseudomonas</taxon>
    </lineage>
</organism>
<keyword evidence="2" id="KW-0436">Ligase</keyword>
<dbReference type="GeneID" id="92661128"/>
<dbReference type="InterPro" id="IPR008146">
    <property type="entry name" value="Gln_synth_cat_dom"/>
</dbReference>
<keyword evidence="3" id="KW-0460">Magnesium</keyword>
<name>A0A0P7D3R3_PSEPU</name>
<dbReference type="GO" id="GO:0004356">
    <property type="term" value="F:glutamine synthetase activity"/>
    <property type="evidence" value="ECO:0007669"/>
    <property type="project" value="InterPro"/>
</dbReference>
<accession>A0A0P7D3R3</accession>
<evidence type="ECO:0000313" key="8">
    <source>
        <dbReference type="Proteomes" id="UP000050437"/>
    </source>
</evidence>
<dbReference type="EMBL" id="LKKS01000096">
    <property type="protein sequence ID" value="KPM63353.1"/>
    <property type="molecule type" value="Genomic_DNA"/>
</dbReference>
<dbReference type="PANTHER" id="PTHR43785:SF12">
    <property type="entry name" value="TYPE-1 GLUTAMINE SYNTHETASE 2"/>
    <property type="match status" value="1"/>
</dbReference>
<dbReference type="PROSITE" id="PS00181">
    <property type="entry name" value="GLNA_ATP"/>
    <property type="match status" value="1"/>
</dbReference>
<dbReference type="SUPFAM" id="SSF55931">
    <property type="entry name" value="Glutamine synthetase/guanido kinase"/>
    <property type="match status" value="1"/>
</dbReference>
<evidence type="ECO:0000256" key="1">
    <source>
        <dbReference type="ARBA" id="ARBA00001946"/>
    </source>
</evidence>
<evidence type="ECO:0000256" key="4">
    <source>
        <dbReference type="PROSITE-ProRule" id="PRU01331"/>
    </source>
</evidence>
<protein>
    <submittedName>
        <fullName evidence="7">Glutamine synthetase</fullName>
    </submittedName>
</protein>
<comment type="cofactor">
    <cofactor evidence="1">
        <name>Mg(2+)</name>
        <dbReference type="ChEBI" id="CHEBI:18420"/>
    </cofactor>
</comment>
<dbReference type="InterPro" id="IPR014746">
    <property type="entry name" value="Gln_synth/guanido_kin_cat_dom"/>
</dbReference>
<evidence type="ECO:0000256" key="3">
    <source>
        <dbReference type="ARBA" id="ARBA00022842"/>
    </source>
</evidence>
<dbReference type="SMART" id="SM01230">
    <property type="entry name" value="Gln-synt_C"/>
    <property type="match status" value="1"/>
</dbReference>
<dbReference type="Pfam" id="PF00120">
    <property type="entry name" value="Gln-synt_C"/>
    <property type="match status" value="1"/>
</dbReference>
<dbReference type="PANTHER" id="PTHR43785">
    <property type="entry name" value="GAMMA-GLUTAMYLPUTRESCINE SYNTHETASE"/>
    <property type="match status" value="1"/>
</dbReference>
<dbReference type="AlphaFoldDB" id="A0A0P7D3R3"/>
<evidence type="ECO:0000256" key="5">
    <source>
        <dbReference type="RuleBase" id="RU000384"/>
    </source>
</evidence>
<dbReference type="PROSITE" id="PS51987">
    <property type="entry name" value="GS_CATALYTIC"/>
    <property type="match status" value="1"/>
</dbReference>
<dbReference type="Proteomes" id="UP000050437">
    <property type="component" value="Unassembled WGS sequence"/>
</dbReference>
<evidence type="ECO:0000256" key="2">
    <source>
        <dbReference type="ARBA" id="ARBA00022598"/>
    </source>
</evidence>
<reference evidence="7 8" key="1">
    <citation type="submission" date="2015-10" db="EMBL/GenBank/DDBJ databases">
        <title>Pseudomonas putida clinical strains.</title>
        <authorList>
            <person name="Molina L."/>
            <person name="Udaondo Z."/>
        </authorList>
    </citation>
    <scope>NUCLEOTIDE SEQUENCE [LARGE SCALE GENOMIC DNA]</scope>
    <source>
        <strain evidence="7 8">HB13667</strain>
    </source>
</reference>
<dbReference type="GO" id="GO:0006598">
    <property type="term" value="P:polyamine catabolic process"/>
    <property type="evidence" value="ECO:0007669"/>
    <property type="project" value="TreeGrafter"/>
</dbReference>
<evidence type="ECO:0000259" key="6">
    <source>
        <dbReference type="PROSITE" id="PS51987"/>
    </source>
</evidence>
<comment type="similarity">
    <text evidence="4 5">Belongs to the glutamine synthetase family.</text>
</comment>